<sequence length="316" mass="37136">MRYYAIIEISSNALECTIIKYRNTQCLIVARKKVQIHLEQYLANYSKFNQRAMQKTAWILNQFEKVREAYQCEYTFVFMTRKLQVLKNTILLTRMINEAFEQKVNYFKSETEAYLGFIGLQSRVPIHNGIFLQSNNAHIDLAFCQEQANIELVSLHYKNDSFEADINENSNDAIQQFKDTILRETKEKNFNELFQYLIIDLEITNDLRKLLFYKKPPFMLVEEMKKQLDLYLMCNEEQLAMIKELPKKRRLYFKEGLIPIIAVIEALPIGEVCLEPFNITDGIISLLNEEMIESTQQLTELLNNEVLSNLSKSSSN</sequence>
<dbReference type="InterPro" id="IPR003695">
    <property type="entry name" value="Ppx_GppA_N"/>
</dbReference>
<name>A0A162F026_9BACI</name>
<keyword evidence="3" id="KW-1185">Reference proteome</keyword>
<dbReference type="STRING" id="519424.AZF04_15050"/>
<dbReference type="SUPFAM" id="SSF53067">
    <property type="entry name" value="Actin-like ATPase domain"/>
    <property type="match status" value="1"/>
</dbReference>
<protein>
    <recommendedName>
        <fullName evidence="1">Ppx/GppA phosphatase N-terminal domain-containing protein</fullName>
    </recommendedName>
</protein>
<proteinExistence type="predicted"/>
<feature type="domain" description="Ppx/GppA phosphatase N-terminal" evidence="1">
    <location>
        <begin position="19"/>
        <end position="129"/>
    </location>
</feature>
<accession>A0A162F026</accession>
<dbReference type="Proteomes" id="UP000075806">
    <property type="component" value="Unassembled WGS sequence"/>
</dbReference>
<organism evidence="2 3">
    <name type="scientific">Alkalihalobacillus trypoxylicola</name>
    <dbReference type="NCBI Taxonomy" id="519424"/>
    <lineage>
        <taxon>Bacteria</taxon>
        <taxon>Bacillati</taxon>
        <taxon>Bacillota</taxon>
        <taxon>Bacilli</taxon>
        <taxon>Bacillales</taxon>
        <taxon>Bacillaceae</taxon>
        <taxon>Alkalihalobacillus</taxon>
    </lineage>
</organism>
<evidence type="ECO:0000313" key="3">
    <source>
        <dbReference type="Proteomes" id="UP000075806"/>
    </source>
</evidence>
<dbReference type="Gene3D" id="3.30.420.150">
    <property type="entry name" value="Exopolyphosphatase. Domain 2"/>
    <property type="match status" value="1"/>
</dbReference>
<dbReference type="AlphaFoldDB" id="A0A162F026"/>
<evidence type="ECO:0000313" key="2">
    <source>
        <dbReference type="EMBL" id="KYG34143.1"/>
    </source>
</evidence>
<evidence type="ECO:0000259" key="1">
    <source>
        <dbReference type="Pfam" id="PF02541"/>
    </source>
</evidence>
<dbReference type="OrthoDB" id="2934666at2"/>
<dbReference type="EMBL" id="LTAO01000003">
    <property type="protein sequence ID" value="KYG34143.1"/>
    <property type="molecule type" value="Genomic_DNA"/>
</dbReference>
<dbReference type="Gene3D" id="3.30.420.40">
    <property type="match status" value="1"/>
</dbReference>
<comment type="caution">
    <text evidence="2">The sequence shown here is derived from an EMBL/GenBank/DDBJ whole genome shotgun (WGS) entry which is preliminary data.</text>
</comment>
<dbReference type="Pfam" id="PF02541">
    <property type="entry name" value="Ppx-GppA"/>
    <property type="match status" value="1"/>
</dbReference>
<dbReference type="InterPro" id="IPR043129">
    <property type="entry name" value="ATPase_NBD"/>
</dbReference>
<gene>
    <name evidence="2" type="ORF">AZF04_15050</name>
</gene>
<dbReference type="RefSeq" id="WP_061947642.1">
    <property type="nucleotide sequence ID" value="NZ_LTAO01000003.1"/>
</dbReference>
<reference evidence="2" key="1">
    <citation type="submission" date="2016-02" db="EMBL/GenBank/DDBJ databases">
        <title>Genome sequence of Bacillus trypoxylicola KCTC 13244(T).</title>
        <authorList>
            <person name="Jeong H."/>
            <person name="Park S.-H."/>
            <person name="Choi S.-K."/>
        </authorList>
    </citation>
    <scope>NUCLEOTIDE SEQUENCE [LARGE SCALE GENOMIC DNA]</scope>
    <source>
        <strain evidence="2">KCTC 13244</strain>
    </source>
</reference>